<evidence type="ECO:0000313" key="3">
    <source>
        <dbReference type="Proteomes" id="UP001331761"/>
    </source>
</evidence>
<gene>
    <name evidence="2" type="ORF">GCK32_006855</name>
</gene>
<evidence type="ECO:0000256" key="1">
    <source>
        <dbReference type="SAM" id="MobiDB-lite"/>
    </source>
</evidence>
<dbReference type="AlphaFoldDB" id="A0AAN8F8E1"/>
<accession>A0AAN8F8E1</accession>
<evidence type="ECO:0000313" key="2">
    <source>
        <dbReference type="EMBL" id="KAK5969282.1"/>
    </source>
</evidence>
<feature type="region of interest" description="Disordered" evidence="1">
    <location>
        <begin position="14"/>
        <end position="44"/>
    </location>
</feature>
<comment type="caution">
    <text evidence="2">The sequence shown here is derived from an EMBL/GenBank/DDBJ whole genome shotgun (WGS) entry which is preliminary data.</text>
</comment>
<reference evidence="2 3" key="1">
    <citation type="submission" date="2019-10" db="EMBL/GenBank/DDBJ databases">
        <title>Assembly and Annotation for the nematode Trichostrongylus colubriformis.</title>
        <authorList>
            <person name="Martin J."/>
        </authorList>
    </citation>
    <scope>NUCLEOTIDE SEQUENCE [LARGE SCALE GENOMIC DNA]</scope>
    <source>
        <strain evidence="2">G859</strain>
        <tissue evidence="2">Whole worm</tissue>
    </source>
</reference>
<dbReference type="EMBL" id="WIXE01020343">
    <property type="protein sequence ID" value="KAK5969282.1"/>
    <property type="molecule type" value="Genomic_DNA"/>
</dbReference>
<dbReference type="Proteomes" id="UP001331761">
    <property type="component" value="Unassembled WGS sequence"/>
</dbReference>
<organism evidence="2 3">
    <name type="scientific">Trichostrongylus colubriformis</name>
    <name type="common">Black scour worm</name>
    <dbReference type="NCBI Taxonomy" id="6319"/>
    <lineage>
        <taxon>Eukaryota</taxon>
        <taxon>Metazoa</taxon>
        <taxon>Ecdysozoa</taxon>
        <taxon>Nematoda</taxon>
        <taxon>Chromadorea</taxon>
        <taxon>Rhabditida</taxon>
        <taxon>Rhabditina</taxon>
        <taxon>Rhabditomorpha</taxon>
        <taxon>Strongyloidea</taxon>
        <taxon>Trichostrongylidae</taxon>
        <taxon>Trichostrongylus</taxon>
    </lineage>
</organism>
<name>A0AAN8F8E1_TRICO</name>
<keyword evidence="3" id="KW-1185">Reference proteome</keyword>
<protein>
    <submittedName>
        <fullName evidence="2">Uncharacterized protein</fullName>
    </submittedName>
</protein>
<proteinExistence type="predicted"/>
<sequence>MSTLCLPIFFAAKKQRSDATDVEGPASSSRTKDQPPKKKPKIVKPHVVYVRDAKTERTRQAYLMEQKRKHYKQEDAAGVRLLEEGRVDIS</sequence>